<name>A0ABC8KX28_ERUVS</name>
<gene>
    <name evidence="2" type="ORF">ERUC_LOCUS27552</name>
</gene>
<evidence type="ECO:0000313" key="3">
    <source>
        <dbReference type="Proteomes" id="UP001642260"/>
    </source>
</evidence>
<feature type="region of interest" description="Disordered" evidence="1">
    <location>
        <begin position="48"/>
        <end position="69"/>
    </location>
</feature>
<accession>A0ABC8KX28</accession>
<organism evidence="2 3">
    <name type="scientific">Eruca vesicaria subsp. sativa</name>
    <name type="common">Garden rocket</name>
    <name type="synonym">Eruca sativa</name>
    <dbReference type="NCBI Taxonomy" id="29727"/>
    <lineage>
        <taxon>Eukaryota</taxon>
        <taxon>Viridiplantae</taxon>
        <taxon>Streptophyta</taxon>
        <taxon>Embryophyta</taxon>
        <taxon>Tracheophyta</taxon>
        <taxon>Spermatophyta</taxon>
        <taxon>Magnoliopsida</taxon>
        <taxon>eudicotyledons</taxon>
        <taxon>Gunneridae</taxon>
        <taxon>Pentapetalae</taxon>
        <taxon>rosids</taxon>
        <taxon>malvids</taxon>
        <taxon>Brassicales</taxon>
        <taxon>Brassicaceae</taxon>
        <taxon>Brassiceae</taxon>
        <taxon>Eruca</taxon>
    </lineage>
</organism>
<keyword evidence="3" id="KW-1185">Reference proteome</keyword>
<feature type="compositionally biased region" description="Basic and acidic residues" evidence="1">
    <location>
        <begin position="416"/>
        <end position="425"/>
    </location>
</feature>
<sequence>VRVKPFITQTEGELLPQWDDEVDDEDVTSLVDDIRNDCVDQGFWDVTEEPPANKNRKRDVPETDVEVSKKKKGIETKTIGVEEDNNMPNNEETQTSQLYSLMKTLTGKLDNLDASIEAKVCTMLAHMLAPMLAPMLSPMNEKLAAVEKELQKMKEKDCGDDIKVDANCYANEKADVSSKEMSWVVELNSTSQDGLPTQRVVKKLKKTSKKSGNVVDDMKEVAKEVAGKKLKNKIDVPHLLDNSSGEDTWSDPMQRDKAKQLDDRLDAFATFARKLKKYTSPTPSSPQHKRQIKLASSQLYPFVGNSTMKRIIPSVTPSVSAYDPFAAVDDDKMRKLLHFLLDEENALDKSCITSTEFYRVIITPRNHWSSHDYGWLTNMHMWSAMTMFYRISLININPMLFYNNDVKKPLQPQQTKDYKSKRDENTVTLSKLKT</sequence>
<dbReference type="AlphaFoldDB" id="A0ABC8KX28"/>
<reference evidence="2 3" key="1">
    <citation type="submission" date="2022-03" db="EMBL/GenBank/DDBJ databases">
        <authorList>
            <person name="Macdonald S."/>
            <person name="Ahmed S."/>
            <person name="Newling K."/>
        </authorList>
    </citation>
    <scope>NUCLEOTIDE SEQUENCE [LARGE SCALE GENOMIC DNA]</scope>
</reference>
<feature type="non-terminal residue" evidence="2">
    <location>
        <position position="1"/>
    </location>
</feature>
<dbReference type="EMBL" id="CAKOAT010316265">
    <property type="protein sequence ID" value="CAH8361796.1"/>
    <property type="molecule type" value="Genomic_DNA"/>
</dbReference>
<dbReference type="Proteomes" id="UP001642260">
    <property type="component" value="Unassembled WGS sequence"/>
</dbReference>
<feature type="region of interest" description="Disordered" evidence="1">
    <location>
        <begin position="412"/>
        <end position="434"/>
    </location>
</feature>
<proteinExistence type="predicted"/>
<evidence type="ECO:0000313" key="2">
    <source>
        <dbReference type="EMBL" id="CAH8361796.1"/>
    </source>
</evidence>
<comment type="caution">
    <text evidence="2">The sequence shown here is derived from an EMBL/GenBank/DDBJ whole genome shotgun (WGS) entry which is preliminary data.</text>
</comment>
<evidence type="ECO:0000256" key="1">
    <source>
        <dbReference type="SAM" id="MobiDB-lite"/>
    </source>
</evidence>
<protein>
    <submittedName>
        <fullName evidence="2">Uncharacterized protein</fullName>
    </submittedName>
</protein>